<dbReference type="GO" id="GO:0071949">
    <property type="term" value="F:FAD binding"/>
    <property type="evidence" value="ECO:0007669"/>
    <property type="project" value="InterPro"/>
</dbReference>
<dbReference type="EnsemblMetazoa" id="PHUM079830-RA">
    <property type="protein sequence ID" value="PHUM079830-PA"/>
    <property type="gene ID" value="PHUM079830"/>
</dbReference>
<evidence type="ECO:0000256" key="9">
    <source>
        <dbReference type="ARBA" id="ARBA00022827"/>
    </source>
</evidence>
<evidence type="ECO:0000256" key="1">
    <source>
        <dbReference type="ARBA" id="ARBA00001974"/>
    </source>
</evidence>
<evidence type="ECO:0000256" key="5">
    <source>
        <dbReference type="ARBA" id="ARBA00022448"/>
    </source>
</evidence>
<evidence type="ECO:0000256" key="16">
    <source>
        <dbReference type="PIRSR" id="PIRSR017205-1"/>
    </source>
</evidence>
<dbReference type="EMBL" id="AAZO01000953">
    <property type="status" value="NOT_ANNOTATED_CDS"/>
    <property type="molecule type" value="Genomic_DNA"/>
</dbReference>
<keyword evidence="13 18" id="KW-1015">Disulfide bond</keyword>
<feature type="binding site" evidence="17">
    <location>
        <position position="166"/>
    </location>
    <ligand>
        <name>FAD</name>
        <dbReference type="ChEBI" id="CHEBI:57692"/>
    </ligand>
</feature>
<keyword evidence="7" id="KW-0732">Signal</keyword>
<gene>
    <name evidence="20" type="primary">8231353</name>
    <name evidence="19" type="ORF">Phum_PHUM079830</name>
</gene>
<reference evidence="20" key="3">
    <citation type="submission" date="2020-05" db="UniProtKB">
        <authorList>
            <consortium name="EnsemblMetazoa"/>
        </authorList>
    </citation>
    <scope>IDENTIFICATION</scope>
    <source>
        <strain evidence="20">USDA</strain>
    </source>
</reference>
<keyword evidence="10" id="KW-0249">Electron transport</keyword>
<feature type="binding site" evidence="17">
    <location>
        <position position="168"/>
    </location>
    <ligand>
        <name>FAD</name>
        <dbReference type="ChEBI" id="CHEBI:57692"/>
    </ligand>
</feature>
<dbReference type="VEuPathDB" id="VectorBase:PHUM079830"/>
<feature type="binding site" evidence="17">
    <location>
        <position position="218"/>
    </location>
    <ligand>
        <name>FAD</name>
        <dbReference type="ChEBI" id="CHEBI:57692"/>
    </ligand>
</feature>
<dbReference type="InterPro" id="IPR037192">
    <property type="entry name" value="ERO1-like_sf"/>
</dbReference>
<evidence type="ECO:0000256" key="6">
    <source>
        <dbReference type="ARBA" id="ARBA00022630"/>
    </source>
</evidence>
<feature type="binding site" evidence="17">
    <location>
        <position position="257"/>
    </location>
    <ligand>
        <name>FAD</name>
        <dbReference type="ChEBI" id="CHEBI:57692"/>
    </ligand>
</feature>
<dbReference type="OrthoDB" id="269384at2759"/>
<dbReference type="Proteomes" id="UP000009046">
    <property type="component" value="Unassembled WGS sequence"/>
</dbReference>
<protein>
    <recommendedName>
        <fullName evidence="22">Ero1-like protein</fullName>
    </recommendedName>
</protein>
<dbReference type="HOGENOM" id="CLU_023061_2_0_1"/>
<dbReference type="EMBL" id="DS235047">
    <property type="protein sequence ID" value="EEB10948.1"/>
    <property type="molecule type" value="Genomic_DNA"/>
</dbReference>
<evidence type="ECO:0000256" key="4">
    <source>
        <dbReference type="ARBA" id="ARBA00011802"/>
    </source>
</evidence>
<dbReference type="GO" id="GO:0016972">
    <property type="term" value="F:thiol oxidase activity"/>
    <property type="evidence" value="ECO:0007669"/>
    <property type="project" value="InterPro"/>
</dbReference>
<dbReference type="eggNOG" id="KOG2608">
    <property type="taxonomic scope" value="Eukaryota"/>
</dbReference>
<dbReference type="SUPFAM" id="SSF110019">
    <property type="entry name" value="ERO1-like"/>
    <property type="match status" value="1"/>
</dbReference>
<dbReference type="GO" id="GO:0034975">
    <property type="term" value="P:protein folding in endoplasmic reticulum"/>
    <property type="evidence" value="ECO:0007669"/>
    <property type="project" value="InterPro"/>
</dbReference>
<dbReference type="GO" id="GO:0015035">
    <property type="term" value="F:protein-disulfide reductase activity"/>
    <property type="evidence" value="ECO:0007669"/>
    <property type="project" value="InterPro"/>
</dbReference>
<name>E0VC42_PEDHC</name>
<feature type="active site" evidence="16">
    <location>
        <position position="364"/>
    </location>
</feature>
<sequence>MNILLLSNLGQIDDCSCNVDTVDYFNNVKIYPRLQSLLVKDYFRFYKVNLKSPCPFWSDDSRCSIRFCHVKPCSEQDIPVGIKSYNENTLLQIENPSYKYSSIAQESDCNSDIDNELGYLNKTISAASYEGFQLWKAYDDVQDNFCVNYDESEESEYVDLTLNPERYTGYKGRSAHRIWHSIYKENCFRTENSYGAYIQSSKLEGLCLEKRVFYRVISGLHTSINIHLSSKYLLSEKNTFGNPQGVWGINVEEFNRRFSPELTNGEGPQWLKNLYFVYLLELRAIAKASDYLKKEEYYTGNEEEDLEVKNAVADILKVVRTFPQHFNETSMFNGGKQAISLKEDFKQHFRNISRIMDCVGCDKCKLWGKLQIHGLGTALKILFSGKFEKENLQSFKPNLKLKRNEIVALFNSFGRLSTSIFEVDEFRRVIR</sequence>
<dbReference type="STRING" id="121224.E0VC42"/>
<keyword evidence="14" id="KW-0325">Glycoprotein</keyword>
<dbReference type="InParanoid" id="E0VC42"/>
<evidence type="ECO:0008006" key="22">
    <source>
        <dbReference type="Google" id="ProtNLM"/>
    </source>
</evidence>
<keyword evidence="12" id="KW-0472">Membrane</keyword>
<dbReference type="PANTHER" id="PTHR12613">
    <property type="entry name" value="ERO1-RELATED"/>
    <property type="match status" value="1"/>
</dbReference>
<dbReference type="FunCoup" id="E0VC42">
    <property type="interactions" value="1371"/>
</dbReference>
<feature type="disulfide bond" description="Redox-active" evidence="18">
    <location>
        <begin position="361"/>
        <end position="364"/>
    </location>
</feature>
<evidence type="ECO:0000256" key="7">
    <source>
        <dbReference type="ARBA" id="ARBA00022729"/>
    </source>
</evidence>
<evidence type="ECO:0000313" key="19">
    <source>
        <dbReference type="EMBL" id="EEB10948.1"/>
    </source>
</evidence>
<evidence type="ECO:0000256" key="18">
    <source>
        <dbReference type="PIRSR" id="PIRSR017205-3"/>
    </source>
</evidence>
<evidence type="ECO:0000256" key="2">
    <source>
        <dbReference type="ARBA" id="ARBA00004367"/>
    </source>
</evidence>
<keyword evidence="21" id="KW-1185">Reference proteome</keyword>
<dbReference type="OMA" id="CYKDRLH"/>
<evidence type="ECO:0000256" key="3">
    <source>
        <dbReference type="ARBA" id="ARBA00008277"/>
    </source>
</evidence>
<evidence type="ECO:0000256" key="8">
    <source>
        <dbReference type="ARBA" id="ARBA00022824"/>
    </source>
</evidence>
<dbReference type="RefSeq" id="XP_002423686.1">
    <property type="nucleotide sequence ID" value="XM_002423641.1"/>
</dbReference>
<dbReference type="CTD" id="8231353"/>
<comment type="subcellular location">
    <subcellularLocation>
        <location evidence="2">Endoplasmic reticulum membrane</location>
        <topology evidence="2">Peripheral membrane protein</topology>
        <orientation evidence="2">Lumenal side</orientation>
    </subcellularLocation>
</comment>
<evidence type="ECO:0000256" key="11">
    <source>
        <dbReference type="ARBA" id="ARBA00023002"/>
    </source>
</evidence>
<accession>E0VC42</accession>
<keyword evidence="8" id="KW-0256">Endoplasmic reticulum</keyword>
<evidence type="ECO:0000256" key="14">
    <source>
        <dbReference type="ARBA" id="ARBA00023180"/>
    </source>
</evidence>
<dbReference type="GeneID" id="8231353"/>
<organism>
    <name type="scientific">Pediculus humanus subsp. corporis</name>
    <name type="common">Body louse</name>
    <dbReference type="NCBI Taxonomy" id="121224"/>
    <lineage>
        <taxon>Eukaryota</taxon>
        <taxon>Metazoa</taxon>
        <taxon>Ecdysozoa</taxon>
        <taxon>Arthropoda</taxon>
        <taxon>Hexapoda</taxon>
        <taxon>Insecta</taxon>
        <taxon>Pterygota</taxon>
        <taxon>Neoptera</taxon>
        <taxon>Paraneoptera</taxon>
        <taxon>Psocodea</taxon>
        <taxon>Troctomorpha</taxon>
        <taxon>Phthiraptera</taxon>
        <taxon>Anoplura</taxon>
        <taxon>Pediculidae</taxon>
        <taxon>Pediculus</taxon>
    </lineage>
</organism>
<keyword evidence="6" id="KW-0285">Flavoprotein</keyword>
<comment type="subunit">
    <text evidence="4">May function both as a monomer and a homodimer.</text>
</comment>
<keyword evidence="5" id="KW-0813">Transport</keyword>
<evidence type="ECO:0000313" key="20">
    <source>
        <dbReference type="EnsemblMetazoa" id="PHUM079830-PA"/>
    </source>
</evidence>
<reference evidence="19" key="1">
    <citation type="submission" date="2007-04" db="EMBL/GenBank/DDBJ databases">
        <title>Annotation of Pediculus humanus corporis strain USDA.</title>
        <authorList>
            <person name="Kirkness E."/>
            <person name="Hannick L."/>
            <person name="Hass B."/>
            <person name="Bruggner R."/>
            <person name="Lawson D."/>
            <person name="Bidwell S."/>
            <person name="Joardar V."/>
            <person name="Caler E."/>
            <person name="Walenz B."/>
            <person name="Inman J."/>
            <person name="Schobel S."/>
            <person name="Galinsky K."/>
            <person name="Amedeo P."/>
            <person name="Strausberg R."/>
        </authorList>
    </citation>
    <scope>NUCLEOTIDE SEQUENCE</scope>
    <source>
        <strain evidence="19">USDA</strain>
    </source>
</reference>
<keyword evidence="9 17" id="KW-0274">FAD</keyword>
<comment type="cofactor">
    <cofactor evidence="1 17">
        <name>FAD</name>
        <dbReference type="ChEBI" id="CHEBI:57692"/>
    </cofactor>
</comment>
<feature type="disulfide bond" description="Redox-active" evidence="18">
    <location>
        <begin position="63"/>
        <end position="68"/>
    </location>
</feature>
<keyword evidence="11" id="KW-0560">Oxidoreductase</keyword>
<feature type="binding site" evidence="17">
    <location>
        <position position="179"/>
    </location>
    <ligand>
        <name>FAD</name>
        <dbReference type="ChEBI" id="CHEBI:57692"/>
    </ligand>
</feature>
<dbReference type="Pfam" id="PF04137">
    <property type="entry name" value="ERO1"/>
    <property type="match status" value="1"/>
</dbReference>
<dbReference type="InterPro" id="IPR007266">
    <property type="entry name" value="Ero1"/>
</dbReference>
<evidence type="ECO:0000256" key="13">
    <source>
        <dbReference type="ARBA" id="ARBA00023157"/>
    </source>
</evidence>
<keyword evidence="15" id="KW-0676">Redox-active center</keyword>
<evidence type="ECO:0000256" key="10">
    <source>
        <dbReference type="ARBA" id="ARBA00022982"/>
    </source>
</evidence>
<proteinExistence type="inferred from homology"/>
<feature type="binding site" evidence="17">
    <location>
        <position position="221"/>
    </location>
    <ligand>
        <name>FAD</name>
        <dbReference type="ChEBI" id="CHEBI:57692"/>
    </ligand>
</feature>
<dbReference type="KEGG" id="phu:Phum_PHUM079830"/>
<feature type="disulfide bond" evidence="18">
    <location>
        <begin position="109"/>
        <end position="146"/>
    </location>
</feature>
<evidence type="ECO:0000256" key="15">
    <source>
        <dbReference type="ARBA" id="ARBA00023284"/>
    </source>
</evidence>
<feature type="active site" description="Nucleophile" evidence="16">
    <location>
        <position position="361"/>
    </location>
</feature>
<evidence type="ECO:0000256" key="17">
    <source>
        <dbReference type="PIRSR" id="PIRSR017205-2"/>
    </source>
</evidence>
<dbReference type="PIRSF" id="PIRSF017205">
    <property type="entry name" value="ERO1"/>
    <property type="match status" value="1"/>
</dbReference>
<dbReference type="GO" id="GO:0005789">
    <property type="term" value="C:endoplasmic reticulum membrane"/>
    <property type="evidence" value="ECO:0007669"/>
    <property type="project" value="UniProtKB-SubCell"/>
</dbReference>
<dbReference type="AlphaFoldDB" id="E0VC42"/>
<comment type="similarity">
    <text evidence="3">Belongs to the EROs family.</text>
</comment>
<reference evidence="19" key="2">
    <citation type="submission" date="2007-04" db="EMBL/GenBank/DDBJ databases">
        <title>The genome of the human body louse.</title>
        <authorList>
            <consortium name="The Human Body Louse Genome Consortium"/>
            <person name="Kirkness E."/>
            <person name="Walenz B."/>
            <person name="Hass B."/>
            <person name="Bruggner R."/>
            <person name="Strausberg R."/>
        </authorList>
    </citation>
    <scope>NUCLEOTIDE SEQUENCE</scope>
    <source>
        <strain evidence="19">USDA</strain>
    </source>
</reference>
<evidence type="ECO:0000313" key="21">
    <source>
        <dbReference type="Proteomes" id="UP000009046"/>
    </source>
</evidence>
<dbReference type="PANTHER" id="PTHR12613:SF0">
    <property type="entry name" value="ERO1-LIKE PROTEIN"/>
    <property type="match status" value="1"/>
</dbReference>
<evidence type="ECO:0000256" key="12">
    <source>
        <dbReference type="ARBA" id="ARBA00023136"/>
    </source>
</evidence>